<dbReference type="EMBL" id="LXQA010102901">
    <property type="protein sequence ID" value="MCI16896.1"/>
    <property type="molecule type" value="Genomic_DNA"/>
</dbReference>
<organism evidence="2 3">
    <name type="scientific">Trifolium medium</name>
    <dbReference type="NCBI Taxonomy" id="97028"/>
    <lineage>
        <taxon>Eukaryota</taxon>
        <taxon>Viridiplantae</taxon>
        <taxon>Streptophyta</taxon>
        <taxon>Embryophyta</taxon>
        <taxon>Tracheophyta</taxon>
        <taxon>Spermatophyta</taxon>
        <taxon>Magnoliopsida</taxon>
        <taxon>eudicotyledons</taxon>
        <taxon>Gunneridae</taxon>
        <taxon>Pentapetalae</taxon>
        <taxon>rosids</taxon>
        <taxon>fabids</taxon>
        <taxon>Fabales</taxon>
        <taxon>Fabaceae</taxon>
        <taxon>Papilionoideae</taxon>
        <taxon>50 kb inversion clade</taxon>
        <taxon>NPAAA clade</taxon>
        <taxon>Hologalegina</taxon>
        <taxon>IRL clade</taxon>
        <taxon>Trifolieae</taxon>
        <taxon>Trifolium</taxon>
    </lineage>
</organism>
<dbReference type="AlphaFoldDB" id="A0A392Q002"/>
<proteinExistence type="predicted"/>
<evidence type="ECO:0000313" key="3">
    <source>
        <dbReference type="Proteomes" id="UP000265520"/>
    </source>
</evidence>
<sequence length="83" mass="9395">MQSITVENRSGPRGSSSKNEVEAQTQMENLELVRDLVLVGRGKSGDARTGHAQLELTSVRLGEFREKGKPQYQRKILPEWNRD</sequence>
<comment type="caution">
    <text evidence="2">The sequence shown here is derived from an EMBL/GenBank/DDBJ whole genome shotgun (WGS) entry which is preliminary data.</text>
</comment>
<feature type="region of interest" description="Disordered" evidence="1">
    <location>
        <begin position="1"/>
        <end position="26"/>
    </location>
</feature>
<evidence type="ECO:0000256" key="1">
    <source>
        <dbReference type="SAM" id="MobiDB-lite"/>
    </source>
</evidence>
<accession>A0A392Q002</accession>
<evidence type="ECO:0000313" key="2">
    <source>
        <dbReference type="EMBL" id="MCI16896.1"/>
    </source>
</evidence>
<keyword evidence="3" id="KW-1185">Reference proteome</keyword>
<name>A0A392Q002_9FABA</name>
<protein>
    <submittedName>
        <fullName evidence="2">Uncharacterized protein</fullName>
    </submittedName>
</protein>
<reference evidence="2 3" key="1">
    <citation type="journal article" date="2018" name="Front. Plant Sci.">
        <title>Red Clover (Trifolium pratense) and Zigzag Clover (T. medium) - A Picture of Genomic Similarities and Differences.</title>
        <authorList>
            <person name="Dluhosova J."/>
            <person name="Istvanek J."/>
            <person name="Nedelnik J."/>
            <person name="Repkova J."/>
        </authorList>
    </citation>
    <scope>NUCLEOTIDE SEQUENCE [LARGE SCALE GENOMIC DNA]</scope>
    <source>
        <strain evidence="3">cv. 10/8</strain>
        <tissue evidence="2">Leaf</tissue>
    </source>
</reference>
<dbReference type="Proteomes" id="UP000265520">
    <property type="component" value="Unassembled WGS sequence"/>
</dbReference>